<evidence type="ECO:0000313" key="1">
    <source>
        <dbReference type="EMBL" id="KAK3237836.1"/>
    </source>
</evidence>
<evidence type="ECO:0000313" key="2">
    <source>
        <dbReference type="Proteomes" id="UP001190700"/>
    </source>
</evidence>
<keyword evidence="2" id="KW-1185">Reference proteome</keyword>
<dbReference type="PANTHER" id="PTHR36960">
    <property type="entry name" value="SI:DKEY-32E6.3"/>
    <property type="match status" value="1"/>
</dbReference>
<dbReference type="EMBL" id="LGRX02034424">
    <property type="protein sequence ID" value="KAK3237836.1"/>
    <property type="molecule type" value="Genomic_DNA"/>
</dbReference>
<name>A0AAE0BJN2_9CHLO</name>
<dbReference type="AlphaFoldDB" id="A0AAE0BJN2"/>
<gene>
    <name evidence="1" type="ORF">CYMTET_52115</name>
</gene>
<comment type="caution">
    <text evidence="1">The sequence shown here is derived from an EMBL/GenBank/DDBJ whole genome shotgun (WGS) entry which is preliminary data.</text>
</comment>
<dbReference type="Proteomes" id="UP001190700">
    <property type="component" value="Unassembled WGS sequence"/>
</dbReference>
<organism evidence="1 2">
    <name type="scientific">Cymbomonas tetramitiformis</name>
    <dbReference type="NCBI Taxonomy" id="36881"/>
    <lineage>
        <taxon>Eukaryota</taxon>
        <taxon>Viridiplantae</taxon>
        <taxon>Chlorophyta</taxon>
        <taxon>Pyramimonadophyceae</taxon>
        <taxon>Pyramimonadales</taxon>
        <taxon>Pyramimonadaceae</taxon>
        <taxon>Cymbomonas</taxon>
    </lineage>
</organism>
<sequence>MAPAHVSAGTAGDVMPTLILHFDVNETILVADPAGGDTLTDCLNKSVAKNAYVWEPSRETTPGVRHWCDGTVIGSESPVPPLVPDWKWPEGCMPYYRAYSEDKEELKCFTEPGRAGAAYRTVYNQMMTSLEWPEDSRASANGRLCREEGLHFLLPALFRTICELERQGRSFGVVIRTFGSDIEDVVEALNAFASGTHLSEFQTTTPFPTIDKHNVWDGKYSDTGNFTLTCRADGTLIEDEDVILDVMEGRYAQKGKRFHVVACTDDYSWWKGNGYMPSAGKPVWVTQDDRRYHHIFFDDNIHNLAHDSIVAVRTRSGASSPFAPLSGEDTLSLHGVHLVRVPTFAAILDQHWFLKQIAGCEENLRSKTQES</sequence>
<proteinExistence type="predicted"/>
<reference evidence="1 2" key="1">
    <citation type="journal article" date="2015" name="Genome Biol. Evol.">
        <title>Comparative Genomics of a Bacterivorous Green Alga Reveals Evolutionary Causalities and Consequences of Phago-Mixotrophic Mode of Nutrition.</title>
        <authorList>
            <person name="Burns J.A."/>
            <person name="Paasch A."/>
            <person name="Narechania A."/>
            <person name="Kim E."/>
        </authorList>
    </citation>
    <scope>NUCLEOTIDE SEQUENCE [LARGE SCALE GENOMIC DNA]</scope>
    <source>
        <strain evidence="1 2">PLY_AMNH</strain>
    </source>
</reference>
<dbReference type="PANTHER" id="PTHR36960:SF1">
    <property type="entry name" value="SI:DKEY-32E6.3"/>
    <property type="match status" value="1"/>
</dbReference>
<accession>A0AAE0BJN2</accession>
<protein>
    <submittedName>
        <fullName evidence="1">Uncharacterized protein</fullName>
    </submittedName>
</protein>